<dbReference type="PANTHER" id="PTHR11632:SF51">
    <property type="entry name" value="SUCCINATE DEHYDROGENASE [UBIQUINONE] FLAVOPROTEIN SUBUNIT, MITOCHONDRIAL"/>
    <property type="match status" value="1"/>
</dbReference>
<comment type="cofactor">
    <cofactor evidence="1">
        <name>FAD</name>
        <dbReference type="ChEBI" id="CHEBI:57692"/>
    </cofactor>
</comment>
<organism evidence="6 7">
    <name type="scientific">Desulfofervidus auxilii</name>
    <dbReference type="NCBI Taxonomy" id="1621989"/>
    <lineage>
        <taxon>Bacteria</taxon>
        <taxon>Pseudomonadati</taxon>
        <taxon>Thermodesulfobacteriota</taxon>
        <taxon>Candidatus Desulfofervidia</taxon>
        <taxon>Candidatus Desulfofervidales</taxon>
        <taxon>Candidatus Desulfofervidaceae</taxon>
        <taxon>Candidatus Desulfofervidus</taxon>
    </lineage>
</organism>
<proteinExistence type="predicted"/>
<feature type="domain" description="FAD-dependent oxidoreductase 2 FAD-binding" evidence="4">
    <location>
        <begin position="12"/>
        <end position="252"/>
    </location>
</feature>
<evidence type="ECO:0000313" key="7">
    <source>
        <dbReference type="Proteomes" id="UP000070560"/>
    </source>
</evidence>
<feature type="domain" description="Fumarate reductase/succinate dehydrogenase flavoprotein-like C-terminal" evidence="5">
    <location>
        <begin position="532"/>
        <end position="627"/>
    </location>
</feature>
<evidence type="ECO:0000259" key="5">
    <source>
        <dbReference type="Pfam" id="PF02910"/>
    </source>
</evidence>
<dbReference type="OrthoDB" id="9806724at2"/>
<dbReference type="SUPFAM" id="SSF56425">
    <property type="entry name" value="Succinate dehydrogenase/fumarate reductase flavoprotein, catalytic domain"/>
    <property type="match status" value="1"/>
</dbReference>
<dbReference type="Proteomes" id="UP000070560">
    <property type="component" value="Chromosome"/>
</dbReference>
<gene>
    <name evidence="6" type="primary">aprA</name>
    <name evidence="6" type="ORF">HS1_000253</name>
</gene>
<name>A0A7U4TGS1_DESA2</name>
<dbReference type="SUPFAM" id="SSF51905">
    <property type="entry name" value="FAD/NAD(P)-binding domain"/>
    <property type="match status" value="1"/>
</dbReference>
<evidence type="ECO:0000259" key="4">
    <source>
        <dbReference type="Pfam" id="PF00890"/>
    </source>
</evidence>
<evidence type="ECO:0000313" key="6">
    <source>
        <dbReference type="EMBL" id="AMM40059.1"/>
    </source>
</evidence>
<dbReference type="InterPro" id="IPR011803">
    <property type="entry name" value="AprA"/>
</dbReference>
<dbReference type="GO" id="GO:0009061">
    <property type="term" value="P:anaerobic respiration"/>
    <property type="evidence" value="ECO:0007669"/>
    <property type="project" value="TreeGrafter"/>
</dbReference>
<keyword evidence="2" id="KW-0285">Flavoprotein</keyword>
<reference evidence="6 7" key="1">
    <citation type="submission" date="2015-10" db="EMBL/GenBank/DDBJ databases">
        <title>Candidatus Desulfofervidus auxilii, a hydrogenotrophic sulfate-reducing bacterium involved in the thermophilic anaerobic oxidation of methane.</title>
        <authorList>
            <person name="Krukenberg V."/>
            <person name="Richter M."/>
            <person name="Wegener G."/>
        </authorList>
    </citation>
    <scope>NUCLEOTIDE SEQUENCE [LARGE SCALE GENOMIC DNA]</scope>
    <source>
        <strain evidence="6 7">HS1</strain>
    </source>
</reference>
<dbReference type="EMBL" id="CP013015">
    <property type="protein sequence ID" value="AMM40059.1"/>
    <property type="molecule type" value="Genomic_DNA"/>
</dbReference>
<dbReference type="GO" id="GO:0050660">
    <property type="term" value="F:flavin adenine dinucleotide binding"/>
    <property type="evidence" value="ECO:0007669"/>
    <property type="project" value="TreeGrafter"/>
</dbReference>
<evidence type="ECO:0000256" key="2">
    <source>
        <dbReference type="ARBA" id="ARBA00022630"/>
    </source>
</evidence>
<accession>A0A7U4TGS1</accession>
<dbReference type="InterPro" id="IPR030664">
    <property type="entry name" value="SdhA/FrdA/AprA"/>
</dbReference>
<dbReference type="Pfam" id="PF02910">
    <property type="entry name" value="Succ_DH_flav_C"/>
    <property type="match status" value="1"/>
</dbReference>
<dbReference type="NCBIfam" id="TIGR02061">
    <property type="entry name" value="aprA"/>
    <property type="match status" value="1"/>
</dbReference>
<dbReference type="AlphaFoldDB" id="A0A7U4TGS1"/>
<keyword evidence="7" id="KW-1185">Reference proteome</keyword>
<keyword evidence="3" id="KW-0560">Oxidoreductase</keyword>
<dbReference type="GO" id="GO:0005886">
    <property type="term" value="C:plasma membrane"/>
    <property type="evidence" value="ECO:0007669"/>
    <property type="project" value="TreeGrafter"/>
</dbReference>
<dbReference type="InterPro" id="IPR036188">
    <property type="entry name" value="FAD/NAD-bd_sf"/>
</dbReference>
<dbReference type="InterPro" id="IPR027477">
    <property type="entry name" value="Succ_DH/fumarate_Rdtase_cat_sf"/>
</dbReference>
<dbReference type="PIRSF" id="PIRSF000171">
    <property type="entry name" value="SDHA_APRA_LASPO"/>
    <property type="match status" value="1"/>
</dbReference>
<dbReference type="Gene3D" id="3.50.50.60">
    <property type="entry name" value="FAD/NAD(P)-binding domain"/>
    <property type="match status" value="1"/>
</dbReference>
<evidence type="ECO:0000256" key="3">
    <source>
        <dbReference type="ARBA" id="ARBA00023002"/>
    </source>
</evidence>
<dbReference type="KEGG" id="daw:HS1_000253"/>
<evidence type="ECO:0000256" key="1">
    <source>
        <dbReference type="ARBA" id="ARBA00001974"/>
    </source>
</evidence>
<dbReference type="InterPro" id="IPR003953">
    <property type="entry name" value="FAD-dep_OxRdtase_2_FAD-bd"/>
</dbReference>
<dbReference type="InterPro" id="IPR015939">
    <property type="entry name" value="Fum_Rdtase/Succ_DH_flav-like_C"/>
</dbReference>
<protein>
    <submittedName>
        <fullName evidence="6">Adenylylsulfate reductase, alpha subunit</fullName>
    </submittedName>
</protein>
<dbReference type="SUPFAM" id="SSF46977">
    <property type="entry name" value="Succinate dehydrogenase/fumarate reductase flavoprotein C-terminal domain"/>
    <property type="match status" value="1"/>
</dbReference>
<dbReference type="Pfam" id="PF00890">
    <property type="entry name" value="FAD_binding_2"/>
    <property type="match status" value="1"/>
</dbReference>
<sequence length="634" mass="71561">MADFEVVEVNTDLLIIGGGMAACGAAVEAKYWAGDDIKVTLVDKAALERSGAVAQGLSAINTYIGMSGRAAPAVGEESGQHTPEKFVHYVRQDLMGIVREDLVYDVARHVDSSVHLFEKWGLPIWKTEDGKYVREGTWQIMINGESYKCIVAEAAKNALGEENIIERVFVVKLLLDEKVPNRIAGAVGFSVRENKFYYFKAKAIICVCGGAVHIFRPRSTGEGYGRAWYPPWNAGSTYSMMLEVGAPMVNMECRFVPARYKDGYGPVGAWFLLFKAYATNAFDENYVQTRKPDLEKYAPYGTTKPVPTCLRNHAMMLDMFEGKFPIFMRTEAAMQKILSENPKRAKHLEAEAWEDFLDMTVSQAVLWAAENVEPEKVKSEIMPSEPYLMGSHSGANGAWCCGPDDLMPEEYKADFPGGYNRMTTVEGLFTAGDGVGASAHKFSSGSHAEGRLAAKAAIKYILDHKDFEPSPRGSVEELKAQVYKPLKTFEENKNYTSDPNVNPNYIRPKGFVFRLNKIMDEYAGGIGWQYTTSEPALLRGLEKLQVLKEDADKLAAETLHELMRAWENYHRLLTAECHMRHLLYRKETRWPGYYYRSDYPDMDEQNWRKFVLSKLNPDTGEWEMFERPYVPLID</sequence>
<dbReference type="InterPro" id="IPR037099">
    <property type="entry name" value="Fum_R/Succ_DH_flav-like_C_sf"/>
</dbReference>
<dbReference type="PANTHER" id="PTHR11632">
    <property type="entry name" value="SUCCINATE DEHYDROGENASE 2 FLAVOPROTEIN SUBUNIT"/>
    <property type="match status" value="1"/>
</dbReference>
<dbReference type="GO" id="GO:0000104">
    <property type="term" value="F:succinate dehydrogenase activity"/>
    <property type="evidence" value="ECO:0007669"/>
    <property type="project" value="TreeGrafter"/>
</dbReference>
<dbReference type="GO" id="GO:0009055">
    <property type="term" value="F:electron transfer activity"/>
    <property type="evidence" value="ECO:0007669"/>
    <property type="project" value="TreeGrafter"/>
</dbReference>
<dbReference type="RefSeq" id="WP_066060364.1">
    <property type="nucleotide sequence ID" value="NZ_CP013015.1"/>
</dbReference>
<dbReference type="Gene3D" id="3.90.700.10">
    <property type="entry name" value="Succinate dehydrogenase/fumarate reductase flavoprotein, catalytic domain"/>
    <property type="match status" value="1"/>
</dbReference>